<dbReference type="InterPro" id="IPR022644">
    <property type="entry name" value="De-COase2_N"/>
</dbReference>
<dbReference type="InterPro" id="IPR022643">
    <property type="entry name" value="De-COase2_C"/>
</dbReference>
<dbReference type="InterPro" id="IPR029066">
    <property type="entry name" value="PLP-binding_barrel"/>
</dbReference>
<dbReference type="AlphaFoldDB" id="A0A7Y6I5H0"/>
<evidence type="ECO:0000256" key="2">
    <source>
        <dbReference type="ARBA" id="ARBA00022898"/>
    </source>
</evidence>
<gene>
    <name evidence="7" type="ORF">HTZ77_10970</name>
</gene>
<dbReference type="Gene3D" id="2.40.37.10">
    <property type="entry name" value="Lyase, Ornithine Decarboxylase, Chain A, domain 1"/>
    <property type="match status" value="1"/>
</dbReference>
<dbReference type="RefSeq" id="WP_175589399.1">
    <property type="nucleotide sequence ID" value="NZ_JABWGN010000004.1"/>
</dbReference>
<keyword evidence="2 3" id="KW-0663">Pyridoxal phosphate</keyword>
<dbReference type="SUPFAM" id="SSF51419">
    <property type="entry name" value="PLP-binding barrel"/>
    <property type="match status" value="1"/>
</dbReference>
<feature type="active site" description="Proton donor" evidence="3">
    <location>
        <position position="389"/>
    </location>
</feature>
<evidence type="ECO:0000259" key="6">
    <source>
        <dbReference type="Pfam" id="PF02784"/>
    </source>
</evidence>
<dbReference type="Gene3D" id="3.20.20.10">
    <property type="entry name" value="Alanine racemase"/>
    <property type="match status" value="1"/>
</dbReference>
<name>A0A7Y6I5H0_9ACTN</name>
<dbReference type="GO" id="GO:0008836">
    <property type="term" value="F:diaminopimelate decarboxylase activity"/>
    <property type="evidence" value="ECO:0007669"/>
    <property type="project" value="TreeGrafter"/>
</dbReference>
<dbReference type="EMBL" id="JABWGN010000004">
    <property type="protein sequence ID" value="NUW31946.1"/>
    <property type="molecule type" value="Genomic_DNA"/>
</dbReference>
<dbReference type="InterPro" id="IPR000183">
    <property type="entry name" value="Orn/DAP/Arg_de-COase"/>
</dbReference>
<evidence type="ECO:0000256" key="3">
    <source>
        <dbReference type="PIRSR" id="PIRSR600183-50"/>
    </source>
</evidence>
<dbReference type="GO" id="GO:0009089">
    <property type="term" value="P:lysine biosynthetic process via diaminopimelate"/>
    <property type="evidence" value="ECO:0007669"/>
    <property type="project" value="TreeGrafter"/>
</dbReference>
<organism evidence="7 8">
    <name type="scientific">Nonomuraea montanisoli</name>
    <dbReference type="NCBI Taxonomy" id="2741721"/>
    <lineage>
        <taxon>Bacteria</taxon>
        <taxon>Bacillati</taxon>
        <taxon>Actinomycetota</taxon>
        <taxon>Actinomycetes</taxon>
        <taxon>Streptosporangiales</taxon>
        <taxon>Streptosporangiaceae</taxon>
        <taxon>Nonomuraea</taxon>
    </lineage>
</organism>
<dbReference type="Pfam" id="PF00278">
    <property type="entry name" value="Orn_DAP_Arg_deC"/>
    <property type="match status" value="1"/>
</dbReference>
<evidence type="ECO:0000313" key="7">
    <source>
        <dbReference type="EMBL" id="NUW31946.1"/>
    </source>
</evidence>
<dbReference type="PANTHER" id="PTHR43727">
    <property type="entry name" value="DIAMINOPIMELATE DECARBOXYLASE"/>
    <property type="match status" value="1"/>
</dbReference>
<dbReference type="Proteomes" id="UP000586042">
    <property type="component" value="Unassembled WGS sequence"/>
</dbReference>
<comment type="similarity">
    <text evidence="4">Belongs to the Orn/Lys/Arg decarboxylase class-II family.</text>
</comment>
<feature type="modified residue" description="N6-(pyridoxal phosphate)lysine" evidence="3">
    <location>
        <position position="70"/>
    </location>
</feature>
<feature type="domain" description="Orn/DAP/Arg decarboxylase 2 C-terminal" evidence="5">
    <location>
        <begin position="41"/>
        <end position="416"/>
    </location>
</feature>
<comment type="cofactor">
    <cofactor evidence="1 3">
        <name>pyridoxal 5'-phosphate</name>
        <dbReference type="ChEBI" id="CHEBI:597326"/>
    </cofactor>
</comment>
<reference evidence="7 8" key="1">
    <citation type="submission" date="2020-06" db="EMBL/GenBank/DDBJ databases">
        <title>Nonomuraea sp. SMC257, a novel actinomycete isolated from soil.</title>
        <authorList>
            <person name="Chanama M."/>
        </authorList>
    </citation>
    <scope>NUCLEOTIDE SEQUENCE [LARGE SCALE GENOMIC DNA]</scope>
    <source>
        <strain evidence="7 8">SMC257</strain>
    </source>
</reference>
<feature type="domain" description="Orn/DAP/Arg decarboxylase 2 N-terminal" evidence="6">
    <location>
        <begin position="133"/>
        <end position="318"/>
    </location>
</feature>
<evidence type="ECO:0000313" key="8">
    <source>
        <dbReference type="Proteomes" id="UP000586042"/>
    </source>
</evidence>
<sequence>MSVQFPPSAAPRSAYPVDVLPARLRRLLLHLASAGTPVSAYVYDGEVAAERARELRAALPGWAAVHYAVKANSFPGVVAALAPHVDGFEVASRAELDLALSARPTADRPGREAAATRSSAPAPVAAAAMRRSAPAPVVAAGPAKSPPFLAALIRARVEAINAESLLELHRISAIAVAEGVRARVTLRVNPASIPVTGSLRMGGVPSQFGVAEPDVPDVLRAAARLPGLDLVGFHVHAASGNLDADAHAAYLRWCVEWSTRTARACGVDLRLVDVGGGIGVAFEGEKPFDVARFGELAAQVEPPPGVRVLLEPGRYLVADCGWYAAEAIDVKTSYGASYVLIRGGINHFQLPTSWDIVHNMAVLPVEDWPEDCPRPALTDTEVTVTGELCTPEDTLLRDVRVDRVRAGDIVVFPYAGSYGWEFAMHRFLGHPVAERHLL</sequence>
<accession>A0A7Y6I5H0</accession>
<feature type="domain" description="Orn/DAP/Arg decarboxylase 2 N-terminal" evidence="6">
    <location>
        <begin position="50"/>
        <end position="107"/>
    </location>
</feature>
<comment type="caution">
    <text evidence="7">The sequence shown here is derived from an EMBL/GenBank/DDBJ whole genome shotgun (WGS) entry which is preliminary data.</text>
</comment>
<proteinExistence type="inferred from homology"/>
<evidence type="ECO:0000256" key="1">
    <source>
        <dbReference type="ARBA" id="ARBA00001933"/>
    </source>
</evidence>
<dbReference type="InterPro" id="IPR009006">
    <property type="entry name" value="Ala_racemase/Decarboxylase_C"/>
</dbReference>
<dbReference type="PRINTS" id="PR01179">
    <property type="entry name" value="ODADCRBXLASE"/>
</dbReference>
<dbReference type="PANTHER" id="PTHR43727:SF2">
    <property type="entry name" value="GROUP IV DECARBOXYLASE"/>
    <property type="match status" value="1"/>
</dbReference>
<dbReference type="SUPFAM" id="SSF50621">
    <property type="entry name" value="Alanine racemase C-terminal domain-like"/>
    <property type="match status" value="1"/>
</dbReference>
<dbReference type="Pfam" id="PF02784">
    <property type="entry name" value="Orn_Arg_deC_N"/>
    <property type="match status" value="2"/>
</dbReference>
<evidence type="ECO:0000259" key="5">
    <source>
        <dbReference type="Pfam" id="PF00278"/>
    </source>
</evidence>
<protein>
    <submittedName>
        <fullName evidence="7">Alanine racemase</fullName>
    </submittedName>
</protein>
<keyword evidence="8" id="KW-1185">Reference proteome</keyword>
<evidence type="ECO:0000256" key="4">
    <source>
        <dbReference type="RuleBase" id="RU003737"/>
    </source>
</evidence>